<feature type="transmembrane region" description="Helical" evidence="8">
    <location>
        <begin position="86"/>
        <end position="103"/>
    </location>
</feature>
<feature type="transmembrane region" description="Helical" evidence="8">
    <location>
        <begin position="328"/>
        <end position="345"/>
    </location>
</feature>
<accession>I0H3R1</accession>
<feature type="transmembrane region" description="Helical" evidence="8">
    <location>
        <begin position="164"/>
        <end position="189"/>
    </location>
</feature>
<feature type="transmembrane region" description="Helical" evidence="8">
    <location>
        <begin position="109"/>
        <end position="128"/>
    </location>
</feature>
<dbReference type="KEGG" id="ams:AMIS_24280"/>
<dbReference type="RefSeq" id="WP_014442543.1">
    <property type="nucleotide sequence ID" value="NC_017093.1"/>
</dbReference>
<evidence type="ECO:0000256" key="4">
    <source>
        <dbReference type="ARBA" id="ARBA00022679"/>
    </source>
</evidence>
<dbReference type="AlphaFoldDB" id="I0H3R1"/>
<evidence type="ECO:0000256" key="7">
    <source>
        <dbReference type="ARBA" id="ARBA00023136"/>
    </source>
</evidence>
<evidence type="ECO:0000256" key="6">
    <source>
        <dbReference type="ARBA" id="ARBA00022989"/>
    </source>
</evidence>
<dbReference type="Pfam" id="PF13231">
    <property type="entry name" value="PMT_2"/>
    <property type="match status" value="1"/>
</dbReference>
<keyword evidence="5 8" id="KW-0812">Transmembrane</keyword>
<sequence>MKIQNHFPVRLRLAAAPILLTLTVCLVGIGQRQFWRDEQATWWASALPFGDLRRLIEQVDLVLLPYYLFMHVWIAIFGNSETAMRVPSAILMGVAAGLLALVGRRLLDAPTGLLAGLLFALVPAVSRYGGEARPYAAALAATLGATLLLLRARDKPSPWRWALYGVSVICIGLGHLVSLSVLAAHLALVIAAARTDRRVRIGWAASVTTALVVLAPVILISRRQSGQIAWIEEPTWEVLRAFPGEVFVSGPVAALVLISGLIGIGLLLTSNRTAATTLLLWTLLPPVLAYLSFDVLGLFYHRYFLFTVPAWLLAAAWALRRIFTTRRALVAAGVCAALALVATGLPQQRFVRSNAVEDEYAWKDAARWLDERLQPGDRVAYTGYVRLHRGFSYEFSRLPGTDPGEVYSRVTRHGDWWWEHDLAADPEAALTGVDRFWLVEANPRTGPLGRLRAGARAYVSEHYTVAETGSFHHLRVTLLTRHAISP</sequence>
<feature type="transmembrane region" description="Helical" evidence="8">
    <location>
        <begin position="12"/>
        <end position="35"/>
    </location>
</feature>
<keyword evidence="7 8" id="KW-0472">Membrane</keyword>
<keyword evidence="6 8" id="KW-1133">Transmembrane helix</keyword>
<evidence type="ECO:0000313" key="10">
    <source>
        <dbReference type="EMBL" id="BAL87648.1"/>
    </source>
</evidence>
<keyword evidence="3" id="KW-0328">Glycosyltransferase</keyword>
<evidence type="ECO:0000259" key="9">
    <source>
        <dbReference type="Pfam" id="PF13231"/>
    </source>
</evidence>
<keyword evidence="2" id="KW-1003">Cell membrane</keyword>
<evidence type="ECO:0000256" key="3">
    <source>
        <dbReference type="ARBA" id="ARBA00022676"/>
    </source>
</evidence>
<reference evidence="10 11" key="1">
    <citation type="submission" date="2012-02" db="EMBL/GenBank/DDBJ databases">
        <title>Complete genome sequence of Actinoplanes missouriensis 431 (= NBRC 102363).</title>
        <authorList>
            <person name="Ohnishi Y."/>
            <person name="Ishikawa J."/>
            <person name="Sekine M."/>
            <person name="Hosoyama A."/>
            <person name="Harada T."/>
            <person name="Narita H."/>
            <person name="Hata T."/>
            <person name="Konno Y."/>
            <person name="Tutikane K."/>
            <person name="Fujita N."/>
            <person name="Horinouchi S."/>
            <person name="Hayakawa M."/>
        </authorList>
    </citation>
    <scope>NUCLEOTIDE SEQUENCE [LARGE SCALE GENOMIC DNA]</scope>
    <source>
        <strain evidence="11">ATCC 14538 / DSM 43046 / CBS 188.64 / JCM 3121 / NBRC 102363 / NCIMB 12654 / NRRL B-3342 / UNCC 431</strain>
    </source>
</reference>
<dbReference type="PATRIC" id="fig|512565.3.peg.2427"/>
<evidence type="ECO:0000256" key="8">
    <source>
        <dbReference type="SAM" id="Phobius"/>
    </source>
</evidence>
<evidence type="ECO:0000256" key="5">
    <source>
        <dbReference type="ARBA" id="ARBA00022692"/>
    </source>
</evidence>
<dbReference type="OrthoDB" id="5318634at2"/>
<dbReference type="InterPro" id="IPR038731">
    <property type="entry name" value="RgtA/B/C-like"/>
</dbReference>
<organism evidence="10 11">
    <name type="scientific">Actinoplanes missouriensis (strain ATCC 14538 / DSM 43046 / CBS 188.64 / JCM 3121 / NBRC 102363 / NCIMB 12654 / NRRL B-3342 / UNCC 431)</name>
    <dbReference type="NCBI Taxonomy" id="512565"/>
    <lineage>
        <taxon>Bacteria</taxon>
        <taxon>Bacillati</taxon>
        <taxon>Actinomycetota</taxon>
        <taxon>Actinomycetes</taxon>
        <taxon>Micromonosporales</taxon>
        <taxon>Micromonosporaceae</taxon>
        <taxon>Actinoplanes</taxon>
    </lineage>
</organism>
<evidence type="ECO:0000313" key="11">
    <source>
        <dbReference type="Proteomes" id="UP000007882"/>
    </source>
</evidence>
<comment type="subcellular location">
    <subcellularLocation>
        <location evidence="1">Cell membrane</location>
        <topology evidence="1">Multi-pass membrane protein</topology>
    </subcellularLocation>
</comment>
<evidence type="ECO:0000256" key="2">
    <source>
        <dbReference type="ARBA" id="ARBA00022475"/>
    </source>
</evidence>
<feature type="transmembrane region" description="Helical" evidence="8">
    <location>
        <begin position="299"/>
        <end position="319"/>
    </location>
</feature>
<dbReference type="GO" id="GO:0009103">
    <property type="term" value="P:lipopolysaccharide biosynthetic process"/>
    <property type="evidence" value="ECO:0007669"/>
    <property type="project" value="UniProtKB-ARBA"/>
</dbReference>
<dbReference type="Proteomes" id="UP000007882">
    <property type="component" value="Chromosome"/>
</dbReference>
<dbReference type="STRING" id="512565.AMIS_24280"/>
<dbReference type="HOGENOM" id="CLU_024191_0_0_11"/>
<feature type="transmembrane region" description="Helical" evidence="8">
    <location>
        <begin position="201"/>
        <end position="220"/>
    </location>
</feature>
<feature type="transmembrane region" description="Helical" evidence="8">
    <location>
        <begin position="275"/>
        <end position="293"/>
    </location>
</feature>
<dbReference type="eggNOG" id="COG5305">
    <property type="taxonomic scope" value="Bacteria"/>
</dbReference>
<dbReference type="InterPro" id="IPR050297">
    <property type="entry name" value="LipidA_mod_glycosyltrf_83"/>
</dbReference>
<feature type="domain" description="Glycosyltransferase RgtA/B/C/D-like" evidence="9">
    <location>
        <begin position="68"/>
        <end position="219"/>
    </location>
</feature>
<gene>
    <name evidence="10" type="ordered locus">AMIS_24280</name>
</gene>
<feature type="transmembrane region" description="Helical" evidence="8">
    <location>
        <begin position="246"/>
        <end position="268"/>
    </location>
</feature>
<proteinExistence type="predicted"/>
<evidence type="ECO:0000256" key="1">
    <source>
        <dbReference type="ARBA" id="ARBA00004651"/>
    </source>
</evidence>
<dbReference type="GO" id="GO:0016763">
    <property type="term" value="F:pentosyltransferase activity"/>
    <property type="evidence" value="ECO:0007669"/>
    <property type="project" value="TreeGrafter"/>
</dbReference>
<feature type="transmembrane region" description="Helical" evidence="8">
    <location>
        <begin position="55"/>
        <end position="74"/>
    </location>
</feature>
<keyword evidence="11" id="KW-1185">Reference proteome</keyword>
<dbReference type="PANTHER" id="PTHR33908:SF11">
    <property type="entry name" value="MEMBRANE PROTEIN"/>
    <property type="match status" value="1"/>
</dbReference>
<dbReference type="EMBL" id="AP012319">
    <property type="protein sequence ID" value="BAL87648.1"/>
    <property type="molecule type" value="Genomic_DNA"/>
</dbReference>
<name>I0H3R1_ACTM4</name>
<feature type="transmembrane region" description="Helical" evidence="8">
    <location>
        <begin position="135"/>
        <end position="152"/>
    </location>
</feature>
<dbReference type="GO" id="GO:0005886">
    <property type="term" value="C:plasma membrane"/>
    <property type="evidence" value="ECO:0007669"/>
    <property type="project" value="UniProtKB-SubCell"/>
</dbReference>
<protein>
    <recommendedName>
        <fullName evidence="9">Glycosyltransferase RgtA/B/C/D-like domain-containing protein</fullName>
    </recommendedName>
</protein>
<keyword evidence="4" id="KW-0808">Transferase</keyword>
<dbReference type="PANTHER" id="PTHR33908">
    <property type="entry name" value="MANNOSYLTRANSFERASE YKCB-RELATED"/>
    <property type="match status" value="1"/>
</dbReference>